<protein>
    <submittedName>
        <fullName evidence="1">ORF111</fullName>
    </submittedName>
</protein>
<dbReference type="EMBL" id="MH170055">
    <property type="protein sequence ID" value="AXS01131.1"/>
    <property type="molecule type" value="Genomic_DNA"/>
</dbReference>
<name>A0A346QW31_9BBAC</name>
<reference evidence="1" key="1">
    <citation type="journal article" date="2018" name="PLoS ONE">
        <title>Genomic analysis of an Argentinean isolate of Spodoptera frugiperda granulovirus reveals that various baculoviruses code for Lef-7 proteins with three F-box domains.</title>
        <authorList>
            <person name="Ferrelli M.L."/>
            <person name="Pidre M.L."/>
            <person name="Ghiringhelli P.D."/>
            <person name="Torres S."/>
            <person name="Fabre M.L."/>
            <person name="Masson T."/>
            <person name="Cedola M.T."/>
            <person name="Sciocco-Cap A."/>
            <person name="Romanowski V."/>
        </authorList>
    </citation>
    <scope>NUCLEOTIDE SEQUENCE</scope>
    <source>
        <strain evidence="1">ARG</strain>
    </source>
</reference>
<sequence length="223" mass="26712">MSMVIIISLPDNVLFNRNANTTNATIPITTIIITNAYNFFPHSQSLIMKLSKKYAQFVHDCFNYDYFHKYTFNYGDNKFRQHKITFTPLPAYIQTQHALHAHDWMGYVRILIDNHADESWFTVTKTLYGSYQNVYTVVEYNGWKDVFDNHQQRIYNSGPNDTPVDVFWLFIVDMAYAPYNTDEIERIFRHAIWFYICEEQYYEHMTYVTNNHVCPYYTTTTKR</sequence>
<accession>A0A346QW31</accession>
<organism evidence="1">
    <name type="scientific">Spodoptera frugiperda granulovirus</name>
    <dbReference type="NCBI Taxonomy" id="307454"/>
    <lineage>
        <taxon>Viruses</taxon>
        <taxon>Viruses incertae sedis</taxon>
        <taxon>Naldaviricetes</taxon>
        <taxon>Lefavirales</taxon>
        <taxon>Baculoviridae</taxon>
        <taxon>Betabaculovirus</taxon>
        <taxon>Betabaculovirus spofrugiperdae</taxon>
    </lineage>
</organism>
<evidence type="ECO:0000313" key="1">
    <source>
        <dbReference type="EMBL" id="AXS01131.1"/>
    </source>
</evidence>
<proteinExistence type="predicted"/>